<sequence length="101" mass="11213">MVNFAFIPLAAIAVIIPFATADNCRDGYIYCGSSLLKKGNYLGMIKDKLNAQPNLLLRIPPYDNSLWKCVGSEGDIQYITWCGSHGCFDAGWNKNDYCIPD</sequence>
<dbReference type="Proteomes" id="UP000237481">
    <property type="component" value="Unassembled WGS sequence"/>
</dbReference>
<dbReference type="EMBL" id="PKSG01000515">
    <property type="protein sequence ID" value="POR34511.1"/>
    <property type="molecule type" value="Genomic_DNA"/>
</dbReference>
<dbReference type="OrthoDB" id="5145830at2759"/>
<dbReference type="AlphaFoldDB" id="A0A2S4KWH2"/>
<proteinExistence type="predicted"/>
<evidence type="ECO:0000256" key="1">
    <source>
        <dbReference type="SAM" id="SignalP"/>
    </source>
</evidence>
<protein>
    <submittedName>
        <fullName evidence="2">Uncharacterized protein</fullName>
    </submittedName>
</protein>
<name>A0A2S4KWH2_9HYPO</name>
<dbReference type="STRING" id="94208.A0A2S4KWH2"/>
<organism evidence="2 3">
    <name type="scientific">Tolypocladium paradoxum</name>
    <dbReference type="NCBI Taxonomy" id="94208"/>
    <lineage>
        <taxon>Eukaryota</taxon>
        <taxon>Fungi</taxon>
        <taxon>Dikarya</taxon>
        <taxon>Ascomycota</taxon>
        <taxon>Pezizomycotina</taxon>
        <taxon>Sordariomycetes</taxon>
        <taxon>Hypocreomycetidae</taxon>
        <taxon>Hypocreales</taxon>
        <taxon>Ophiocordycipitaceae</taxon>
        <taxon>Tolypocladium</taxon>
    </lineage>
</organism>
<comment type="caution">
    <text evidence="2">The sequence shown here is derived from an EMBL/GenBank/DDBJ whole genome shotgun (WGS) entry which is preliminary data.</text>
</comment>
<feature type="chain" id="PRO_5015453349" evidence="1">
    <location>
        <begin position="22"/>
        <end position="101"/>
    </location>
</feature>
<accession>A0A2S4KWH2</accession>
<evidence type="ECO:0000313" key="3">
    <source>
        <dbReference type="Proteomes" id="UP000237481"/>
    </source>
</evidence>
<keyword evidence="1" id="KW-0732">Signal</keyword>
<reference evidence="2 3" key="1">
    <citation type="submission" date="2018-01" db="EMBL/GenBank/DDBJ databases">
        <title>Harnessing the power of phylogenomics to disentangle the directionality and signatures of interkingdom host jumping in the parasitic fungal genus Tolypocladium.</title>
        <authorList>
            <person name="Quandt C.A."/>
            <person name="Patterson W."/>
            <person name="Spatafora J.W."/>
        </authorList>
    </citation>
    <scope>NUCLEOTIDE SEQUENCE [LARGE SCALE GENOMIC DNA]</scope>
    <source>
        <strain evidence="2 3">NRBC 100945</strain>
    </source>
</reference>
<gene>
    <name evidence="2" type="ORF">TPAR_05280</name>
</gene>
<feature type="signal peptide" evidence="1">
    <location>
        <begin position="1"/>
        <end position="21"/>
    </location>
</feature>
<evidence type="ECO:0000313" key="2">
    <source>
        <dbReference type="EMBL" id="POR34511.1"/>
    </source>
</evidence>
<keyword evidence="3" id="KW-1185">Reference proteome</keyword>